<dbReference type="PROSITE" id="PS51092">
    <property type="entry name" value="FN2_2"/>
    <property type="match status" value="1"/>
</dbReference>
<organism evidence="5 6">
    <name type="scientific">Scleropages formosus</name>
    <name type="common">Asian bonytongue</name>
    <name type="synonym">Osteoglossum formosum</name>
    <dbReference type="NCBI Taxonomy" id="113540"/>
    <lineage>
        <taxon>Eukaryota</taxon>
        <taxon>Metazoa</taxon>
        <taxon>Chordata</taxon>
        <taxon>Craniata</taxon>
        <taxon>Vertebrata</taxon>
        <taxon>Euteleostomi</taxon>
        <taxon>Actinopterygii</taxon>
        <taxon>Neopterygii</taxon>
        <taxon>Teleostei</taxon>
        <taxon>Osteoglossocephala</taxon>
        <taxon>Osteoglossomorpha</taxon>
        <taxon>Osteoglossiformes</taxon>
        <taxon>Osteoglossidae</taxon>
        <taxon>Scleropages</taxon>
    </lineage>
</organism>
<dbReference type="SUPFAM" id="SSF57440">
    <property type="entry name" value="Kringle-like"/>
    <property type="match status" value="1"/>
</dbReference>
<comment type="caution">
    <text evidence="3">Lacks conserved residue(s) required for the propagation of feature annotation.</text>
</comment>
<evidence type="ECO:0000256" key="3">
    <source>
        <dbReference type="PROSITE-ProRule" id="PRU00479"/>
    </source>
</evidence>
<accession>A0A8C9R027</accession>
<protein>
    <recommendedName>
        <fullName evidence="4">Fibronectin type-II domain-containing protein</fullName>
    </recommendedName>
</protein>
<reference evidence="5" key="2">
    <citation type="submission" date="2025-08" db="UniProtKB">
        <authorList>
            <consortium name="Ensembl"/>
        </authorList>
    </citation>
    <scope>IDENTIFICATION</scope>
</reference>
<evidence type="ECO:0000313" key="6">
    <source>
        <dbReference type="Proteomes" id="UP000694397"/>
    </source>
</evidence>
<sequence>MFVFQQSTIFLQITACFPFKYNGKLYFLCTSVDSKHERLWCSLTSGYDQDRLWGYCLGNTNQCEFQSHLTTACRFISSRITP</sequence>
<reference evidence="5" key="3">
    <citation type="submission" date="2025-09" db="UniProtKB">
        <authorList>
            <consortium name="Ensembl"/>
        </authorList>
    </citation>
    <scope>IDENTIFICATION</scope>
</reference>
<name>A0A8C9R027_SCLFO</name>
<feature type="disulfide bond" evidence="3">
    <location>
        <begin position="29"/>
        <end position="56"/>
    </location>
</feature>
<dbReference type="CDD" id="cd00062">
    <property type="entry name" value="FN2"/>
    <property type="match status" value="1"/>
</dbReference>
<dbReference type="InterPro" id="IPR013806">
    <property type="entry name" value="Kringle-like"/>
</dbReference>
<feature type="domain" description="Fibronectin type-II" evidence="4">
    <location>
        <begin position="10"/>
        <end position="58"/>
    </location>
</feature>
<dbReference type="InterPro" id="IPR000562">
    <property type="entry name" value="FN_type2_dom"/>
</dbReference>
<dbReference type="InterPro" id="IPR036943">
    <property type="entry name" value="FN_type2_sf"/>
</dbReference>
<dbReference type="SMART" id="SM00059">
    <property type="entry name" value="FN2"/>
    <property type="match status" value="1"/>
</dbReference>
<dbReference type="Proteomes" id="UP000694397">
    <property type="component" value="Chromosome 6"/>
</dbReference>
<dbReference type="PRINTS" id="PR00013">
    <property type="entry name" value="FNTYPEII"/>
</dbReference>
<dbReference type="AlphaFoldDB" id="A0A8C9R027"/>
<reference evidence="5 6" key="1">
    <citation type="submission" date="2019-04" db="EMBL/GenBank/DDBJ databases">
        <authorList>
            <consortium name="Wellcome Sanger Institute Data Sharing"/>
        </authorList>
    </citation>
    <scope>NUCLEOTIDE SEQUENCE [LARGE SCALE GENOMIC DNA]</scope>
</reference>
<evidence type="ECO:0000259" key="4">
    <source>
        <dbReference type="PROSITE" id="PS51092"/>
    </source>
</evidence>
<dbReference type="Gene3D" id="2.10.10.10">
    <property type="entry name" value="Fibronectin, type II, collagen-binding"/>
    <property type="match status" value="1"/>
</dbReference>
<evidence type="ECO:0000313" key="5">
    <source>
        <dbReference type="Ensembl" id="ENSSFOP00015006367.2"/>
    </source>
</evidence>
<dbReference type="Ensembl" id="ENSSFOT00015006467.2">
    <property type="protein sequence ID" value="ENSSFOP00015006367.2"/>
    <property type="gene ID" value="ENSSFOG00015004171.2"/>
</dbReference>
<evidence type="ECO:0000256" key="1">
    <source>
        <dbReference type="ARBA" id="ARBA00022737"/>
    </source>
</evidence>
<keyword evidence="2 3" id="KW-1015">Disulfide bond</keyword>
<keyword evidence="6" id="KW-1185">Reference proteome</keyword>
<dbReference type="Pfam" id="PF00040">
    <property type="entry name" value="fn2"/>
    <property type="match status" value="1"/>
</dbReference>
<evidence type="ECO:0000256" key="2">
    <source>
        <dbReference type="ARBA" id="ARBA00023157"/>
    </source>
</evidence>
<proteinExistence type="predicted"/>
<dbReference type="OrthoDB" id="406838at2759"/>
<keyword evidence="1" id="KW-0677">Repeat</keyword>